<evidence type="ECO:0000256" key="1">
    <source>
        <dbReference type="ARBA" id="ARBA00004123"/>
    </source>
</evidence>
<reference evidence="10 12" key="1">
    <citation type="journal article" date="2017" name="Mol. Plant">
        <title>The Genome of Medicinal Plant Macleaya cordata Provides New Insights into Benzylisoquinoline Alkaloids Metabolism.</title>
        <authorList>
            <person name="Liu X."/>
            <person name="Liu Y."/>
            <person name="Huang P."/>
            <person name="Ma Y."/>
            <person name="Qing Z."/>
            <person name="Tang Q."/>
            <person name="Cao H."/>
            <person name="Cheng P."/>
            <person name="Zheng Y."/>
            <person name="Yuan Z."/>
            <person name="Zhou Y."/>
            <person name="Liu J."/>
            <person name="Tang Z."/>
            <person name="Zhuo Y."/>
            <person name="Zhang Y."/>
            <person name="Yu L."/>
            <person name="Huang J."/>
            <person name="Yang P."/>
            <person name="Peng Q."/>
            <person name="Zhang J."/>
            <person name="Jiang W."/>
            <person name="Zhang Z."/>
            <person name="Lin K."/>
            <person name="Ro D.K."/>
            <person name="Chen X."/>
            <person name="Xiong X."/>
            <person name="Shang Y."/>
            <person name="Huang S."/>
            <person name="Zeng J."/>
        </authorList>
    </citation>
    <scope>NUCLEOTIDE SEQUENCE [LARGE SCALE GENOMIC DNA]</scope>
    <source>
        <strain evidence="10">BLH2017</strain>
        <strain evidence="12">cv. BLH2017</strain>
        <tissue evidence="10">Root</tissue>
    </source>
</reference>
<evidence type="ECO:0000256" key="8">
    <source>
        <dbReference type="ARBA" id="ARBA00023242"/>
    </source>
</evidence>
<keyword evidence="4" id="KW-0378">Hydrolase</keyword>
<dbReference type="SUPFAM" id="SSF52540">
    <property type="entry name" value="P-loop containing nucleoside triphosphate hydrolases"/>
    <property type="match status" value="1"/>
</dbReference>
<dbReference type="GO" id="GO:0016818">
    <property type="term" value="F:hydrolase activity, acting on acid anhydrides, in phosphorus-containing anhydrides"/>
    <property type="evidence" value="ECO:0007669"/>
    <property type="project" value="InterPro"/>
</dbReference>
<dbReference type="GO" id="GO:0003676">
    <property type="term" value="F:nucleic acid binding"/>
    <property type="evidence" value="ECO:0007669"/>
    <property type="project" value="InterPro"/>
</dbReference>
<dbReference type="GO" id="GO:0004386">
    <property type="term" value="F:helicase activity"/>
    <property type="evidence" value="ECO:0007669"/>
    <property type="project" value="UniProtKB-KW"/>
</dbReference>
<comment type="caution">
    <text evidence="10">The sequence shown here is derived from an EMBL/GenBank/DDBJ whole genome shotgun (WGS) entry which is preliminary data.</text>
</comment>
<dbReference type="PANTHER" id="PTHR45626:SF17">
    <property type="entry name" value="HELICASE-LIKE TRANSCRIPTION FACTOR"/>
    <property type="match status" value="1"/>
</dbReference>
<dbReference type="Gene3D" id="3.40.50.10810">
    <property type="entry name" value="Tandem AAA-ATPase domain"/>
    <property type="match status" value="2"/>
</dbReference>
<dbReference type="InterPro" id="IPR014001">
    <property type="entry name" value="Helicase_ATP-bd"/>
</dbReference>
<gene>
    <name evidence="10" type="ORF">BVC80_6247g1</name>
    <name evidence="11" type="ORF">BVC80_6701g1</name>
</gene>
<dbReference type="InterPro" id="IPR000330">
    <property type="entry name" value="SNF2_N"/>
</dbReference>
<dbReference type="InterPro" id="IPR014905">
    <property type="entry name" value="HIRAN"/>
</dbReference>
<proteinExistence type="predicted"/>
<evidence type="ECO:0000313" key="10">
    <source>
        <dbReference type="EMBL" id="OVA03130.1"/>
    </source>
</evidence>
<evidence type="ECO:0000256" key="4">
    <source>
        <dbReference type="ARBA" id="ARBA00022801"/>
    </source>
</evidence>
<evidence type="ECO:0000256" key="6">
    <source>
        <dbReference type="ARBA" id="ARBA00022833"/>
    </source>
</evidence>
<keyword evidence="6" id="KW-0862">Zinc</keyword>
<evidence type="ECO:0000256" key="7">
    <source>
        <dbReference type="ARBA" id="ARBA00022840"/>
    </source>
</evidence>
<evidence type="ECO:0000256" key="3">
    <source>
        <dbReference type="ARBA" id="ARBA00022741"/>
    </source>
</evidence>
<comment type="subcellular location">
    <subcellularLocation>
        <location evidence="1">Nucleus</location>
    </subcellularLocation>
</comment>
<dbReference type="Proteomes" id="UP000195402">
    <property type="component" value="Unassembled WGS sequence"/>
</dbReference>
<evidence type="ECO:0000259" key="9">
    <source>
        <dbReference type="PROSITE" id="PS51192"/>
    </source>
</evidence>
<evidence type="ECO:0000313" key="12">
    <source>
        <dbReference type="Proteomes" id="UP000195402"/>
    </source>
</evidence>
<dbReference type="Pfam" id="PF00176">
    <property type="entry name" value="SNF2-rel_dom"/>
    <property type="match status" value="1"/>
</dbReference>
<keyword evidence="3" id="KW-0547">Nucleotide-binding</keyword>
<keyword evidence="8" id="KW-0539">Nucleus</keyword>
<dbReference type="InterPro" id="IPR050628">
    <property type="entry name" value="SNF2_RAD54_helicase_TF"/>
</dbReference>
<dbReference type="OrthoDB" id="448448at2759"/>
<dbReference type="STRING" id="56857.A0A200PY36"/>
<dbReference type="SMART" id="SM00487">
    <property type="entry name" value="DEXDc"/>
    <property type="match status" value="1"/>
</dbReference>
<dbReference type="Pfam" id="PF08797">
    <property type="entry name" value="HIRAN"/>
    <property type="match status" value="1"/>
</dbReference>
<dbReference type="AlphaFoldDB" id="A0A200PY36"/>
<dbReference type="Gene3D" id="3.30.70.2330">
    <property type="match status" value="1"/>
</dbReference>
<keyword evidence="5" id="KW-0347">Helicase</keyword>
<dbReference type="PANTHER" id="PTHR45626">
    <property type="entry name" value="TRANSCRIPTION TERMINATION FACTOR 2-RELATED"/>
    <property type="match status" value="1"/>
</dbReference>
<dbReference type="SMART" id="SM00910">
    <property type="entry name" value="HIRAN"/>
    <property type="match status" value="1"/>
</dbReference>
<evidence type="ECO:0000256" key="2">
    <source>
        <dbReference type="ARBA" id="ARBA00022723"/>
    </source>
</evidence>
<dbReference type="InterPro" id="IPR027417">
    <property type="entry name" value="P-loop_NTPase"/>
</dbReference>
<dbReference type="EMBL" id="MVGT01003847">
    <property type="protein sequence ID" value="OVA03130.1"/>
    <property type="molecule type" value="Genomic_DNA"/>
</dbReference>
<name>A0A200PY36_MACCD</name>
<feature type="domain" description="Helicase ATP-binding" evidence="9">
    <location>
        <begin position="233"/>
        <end position="452"/>
    </location>
</feature>
<dbReference type="OMA" id="HNTRERP"/>
<keyword evidence="12" id="KW-1185">Reference proteome</keyword>
<protein>
    <submittedName>
        <fullName evidence="10">SNF2-related</fullName>
    </submittedName>
</protein>
<dbReference type="InterPro" id="IPR038718">
    <property type="entry name" value="SNF2-like_sf"/>
</dbReference>
<dbReference type="FunCoup" id="A0A200PY36">
    <property type="interactions" value="2155"/>
</dbReference>
<organism evidence="10 12">
    <name type="scientific">Macleaya cordata</name>
    <name type="common">Five-seeded plume-poppy</name>
    <name type="synonym">Bocconia cordata</name>
    <dbReference type="NCBI Taxonomy" id="56857"/>
    <lineage>
        <taxon>Eukaryota</taxon>
        <taxon>Viridiplantae</taxon>
        <taxon>Streptophyta</taxon>
        <taxon>Embryophyta</taxon>
        <taxon>Tracheophyta</taxon>
        <taxon>Spermatophyta</taxon>
        <taxon>Magnoliopsida</taxon>
        <taxon>Ranunculales</taxon>
        <taxon>Papaveraceae</taxon>
        <taxon>Papaveroideae</taxon>
        <taxon>Macleaya</taxon>
    </lineage>
</organism>
<dbReference type="GO" id="GO:0008094">
    <property type="term" value="F:ATP-dependent activity, acting on DNA"/>
    <property type="evidence" value="ECO:0007669"/>
    <property type="project" value="TreeGrafter"/>
</dbReference>
<dbReference type="PROSITE" id="PS51192">
    <property type="entry name" value="HELICASE_ATP_BIND_1"/>
    <property type="match status" value="1"/>
</dbReference>
<evidence type="ECO:0000313" key="11">
    <source>
        <dbReference type="EMBL" id="OVA09288.1"/>
    </source>
</evidence>
<dbReference type="GO" id="GO:0005634">
    <property type="term" value="C:nucleus"/>
    <property type="evidence" value="ECO:0007669"/>
    <property type="project" value="UniProtKB-SubCell"/>
</dbReference>
<dbReference type="GO" id="GO:0005524">
    <property type="term" value="F:ATP binding"/>
    <property type="evidence" value="ECO:0007669"/>
    <property type="project" value="UniProtKB-KW"/>
</dbReference>
<sequence>MEQNDPLTSSSTSSELVLVGFVTVNIVGLQHYFATIKGREMVGLIREPLNPHDQNAIKVVNIRNSQLGYIERSSAASLSPLIDNRLITIEGIALKTLGVKNRFKVPCQIHIFARIDDFPIVRSAIMESGLQLISGSNPAFTLSESAIVKELKPKKKSRSVDEIFKSVCSSENDKGRRWEALEPPKDIIKTELFMHQKEGLGWLVHRENSNELPPFWVEKDGGYENVLTDYHTNNRPNPLRGGIFADDMGLGKTLTLLSLIATNRPDNTSRDSVELLEAVGERLTVAGGKTSKKRKQSNKIVGSNKKLKRIDTSLGNGNLCSLEPKTTLIVCPPSVFSTWITQLDEHTTPGNLKVYMYYGTRTDDPEELQRYDVVLTTYGTLVAEHLNNRSPIKKIEWFRVVLDEAHVIKNVKSSQSEAVLALKAKRRWAVTGTPILNGAFDLYSLMVFLRFEPFSVKNYWQNLVQRPLDKGNGAGLSRLQDIMATISLRRLKDNSLVGLPPKSVETCFVELYAEEREKYDQMEMDSQNVVRNYIRHGSVVLKYSSVLSIILRLRQICNDAALCPSESLPSYIIEGNNQFSYTHF</sequence>
<dbReference type="EMBL" id="MVGT01002140">
    <property type="protein sequence ID" value="OVA09288.1"/>
    <property type="molecule type" value="Genomic_DNA"/>
</dbReference>
<dbReference type="GO" id="GO:0006281">
    <property type="term" value="P:DNA repair"/>
    <property type="evidence" value="ECO:0007669"/>
    <property type="project" value="TreeGrafter"/>
</dbReference>
<dbReference type="GO" id="GO:0008270">
    <property type="term" value="F:zinc ion binding"/>
    <property type="evidence" value="ECO:0007669"/>
    <property type="project" value="InterPro"/>
</dbReference>
<keyword evidence="7" id="KW-0067">ATP-binding</keyword>
<accession>A0A200PY36</accession>
<keyword evidence="2" id="KW-0479">Metal-binding</keyword>
<evidence type="ECO:0000256" key="5">
    <source>
        <dbReference type="ARBA" id="ARBA00022806"/>
    </source>
</evidence>